<organism evidence="4 5">
    <name type="scientific">Anaeramoeba flamelloides</name>
    <dbReference type="NCBI Taxonomy" id="1746091"/>
    <lineage>
        <taxon>Eukaryota</taxon>
        <taxon>Metamonada</taxon>
        <taxon>Anaeramoebidae</taxon>
        <taxon>Anaeramoeba</taxon>
    </lineage>
</organism>
<feature type="region of interest" description="Disordered" evidence="2">
    <location>
        <begin position="1"/>
        <end position="25"/>
    </location>
</feature>
<dbReference type="PROSITE" id="PS50119">
    <property type="entry name" value="ZF_BBOX"/>
    <property type="match status" value="1"/>
</dbReference>
<name>A0AAV7Y2V7_9EUKA</name>
<dbReference type="InterPro" id="IPR046349">
    <property type="entry name" value="C1-like_sf"/>
</dbReference>
<dbReference type="Proteomes" id="UP001146793">
    <property type="component" value="Unassembled WGS sequence"/>
</dbReference>
<keyword evidence="1" id="KW-0479">Metal-binding</keyword>
<dbReference type="EMBL" id="JANTQA010000074">
    <property type="protein sequence ID" value="KAJ3424212.1"/>
    <property type="molecule type" value="Genomic_DNA"/>
</dbReference>
<dbReference type="AlphaFoldDB" id="A0AAV7Y2V7"/>
<sequence length="132" mass="15694">MNNLKNSNSKKKKRRRSQDLERFKDTQIQIKQQQKPAAIPECEVCEQQKADFYCETCKIHYCINCEPQVHTPLIKKRHNGFIFKEPYIPKKEETEEETTTIWCDCCLEQNNRKVAAIIYCQNVKKTNVRNVI</sequence>
<comment type="caution">
    <text evidence="4">The sequence shown here is derived from an EMBL/GenBank/DDBJ whole genome shotgun (WGS) entry which is preliminary data.</text>
</comment>
<keyword evidence="1" id="KW-0862">Zinc</keyword>
<gene>
    <name evidence="4" type="ORF">M0812_29452</name>
</gene>
<evidence type="ECO:0000259" key="3">
    <source>
        <dbReference type="PROSITE" id="PS50119"/>
    </source>
</evidence>
<dbReference type="SUPFAM" id="SSF57889">
    <property type="entry name" value="Cysteine-rich domain"/>
    <property type="match status" value="1"/>
</dbReference>
<evidence type="ECO:0000313" key="4">
    <source>
        <dbReference type="EMBL" id="KAJ3424212.1"/>
    </source>
</evidence>
<evidence type="ECO:0000313" key="5">
    <source>
        <dbReference type="Proteomes" id="UP001146793"/>
    </source>
</evidence>
<evidence type="ECO:0000256" key="2">
    <source>
        <dbReference type="SAM" id="MobiDB-lite"/>
    </source>
</evidence>
<reference evidence="4" key="1">
    <citation type="submission" date="2022-08" db="EMBL/GenBank/DDBJ databases">
        <title>Novel sulphate-reducing endosymbionts in the free-living metamonad Anaeramoeba.</title>
        <authorList>
            <person name="Jerlstrom-Hultqvist J."/>
            <person name="Cepicka I."/>
            <person name="Gallot-Lavallee L."/>
            <person name="Salas-Leiva D."/>
            <person name="Curtis B.A."/>
            <person name="Zahonova K."/>
            <person name="Pipaliya S."/>
            <person name="Dacks J."/>
            <person name="Roger A.J."/>
        </authorList>
    </citation>
    <scope>NUCLEOTIDE SEQUENCE</scope>
    <source>
        <strain evidence="4">Busselton2</strain>
    </source>
</reference>
<proteinExistence type="predicted"/>
<feature type="domain" description="B box-type" evidence="3">
    <location>
        <begin position="42"/>
        <end position="79"/>
    </location>
</feature>
<keyword evidence="1" id="KW-0863">Zinc-finger</keyword>
<dbReference type="GO" id="GO:0008270">
    <property type="term" value="F:zinc ion binding"/>
    <property type="evidence" value="ECO:0007669"/>
    <property type="project" value="UniProtKB-KW"/>
</dbReference>
<evidence type="ECO:0000256" key="1">
    <source>
        <dbReference type="PROSITE-ProRule" id="PRU00024"/>
    </source>
</evidence>
<protein>
    <submittedName>
        <fullName evidence="4">Zinc finger protein constans-like</fullName>
    </submittedName>
</protein>
<accession>A0AAV7Y2V7</accession>
<dbReference type="InterPro" id="IPR000315">
    <property type="entry name" value="Znf_B-box"/>
</dbReference>